<proteinExistence type="predicted"/>
<gene>
    <name evidence="1" type="ORF">RPERSI_LOCUS30150</name>
</gene>
<dbReference type="EMBL" id="CAJVQC010116480">
    <property type="protein sequence ID" value="CAG8837051.1"/>
    <property type="molecule type" value="Genomic_DNA"/>
</dbReference>
<organism evidence="1 2">
    <name type="scientific">Racocetra persica</name>
    <dbReference type="NCBI Taxonomy" id="160502"/>
    <lineage>
        <taxon>Eukaryota</taxon>
        <taxon>Fungi</taxon>
        <taxon>Fungi incertae sedis</taxon>
        <taxon>Mucoromycota</taxon>
        <taxon>Glomeromycotina</taxon>
        <taxon>Glomeromycetes</taxon>
        <taxon>Diversisporales</taxon>
        <taxon>Gigasporaceae</taxon>
        <taxon>Racocetra</taxon>
    </lineage>
</organism>
<feature type="non-terminal residue" evidence="1">
    <location>
        <position position="1"/>
    </location>
</feature>
<sequence>KVKPQLSGKFHGSQRLTKKYSFADLERLIKQAKKKGRQKLLANQQLRRAKKEAQTRVQQAKLQARQQKQQRLKEIYSYF</sequence>
<name>A0ACA9SE93_9GLOM</name>
<comment type="caution">
    <text evidence="1">The sequence shown here is derived from an EMBL/GenBank/DDBJ whole genome shotgun (WGS) entry which is preliminary data.</text>
</comment>
<accession>A0ACA9SE93</accession>
<feature type="non-terminal residue" evidence="1">
    <location>
        <position position="79"/>
    </location>
</feature>
<reference evidence="1" key="1">
    <citation type="submission" date="2021-06" db="EMBL/GenBank/DDBJ databases">
        <authorList>
            <person name="Kallberg Y."/>
            <person name="Tangrot J."/>
            <person name="Rosling A."/>
        </authorList>
    </citation>
    <scope>NUCLEOTIDE SEQUENCE</scope>
    <source>
        <strain evidence="1">MA461A</strain>
    </source>
</reference>
<keyword evidence="2" id="KW-1185">Reference proteome</keyword>
<dbReference type="Proteomes" id="UP000789920">
    <property type="component" value="Unassembled WGS sequence"/>
</dbReference>
<protein>
    <submittedName>
        <fullName evidence="1">18868_t:CDS:1</fullName>
    </submittedName>
</protein>
<evidence type="ECO:0000313" key="1">
    <source>
        <dbReference type="EMBL" id="CAG8837051.1"/>
    </source>
</evidence>
<evidence type="ECO:0000313" key="2">
    <source>
        <dbReference type="Proteomes" id="UP000789920"/>
    </source>
</evidence>